<evidence type="ECO:0000256" key="2">
    <source>
        <dbReference type="ARBA" id="ARBA00008445"/>
    </source>
</evidence>
<gene>
    <name evidence="12" type="ORF">HGMM_F17C12C12</name>
</gene>
<dbReference type="PANTHER" id="PTHR34182">
    <property type="entry name" value="PROTEIN-EXPORT MEMBRANE PROTEIN SECG"/>
    <property type="match status" value="1"/>
</dbReference>
<evidence type="ECO:0000256" key="1">
    <source>
        <dbReference type="ARBA" id="ARBA00004651"/>
    </source>
</evidence>
<reference evidence="12" key="2">
    <citation type="journal article" date="2012" name="PLoS ONE">
        <title>A Deeply Branching Thermophilic Bacterium with an Ancient Acetyl-CoA Pathway Dominates a Subsurface Ecosystem.</title>
        <authorList>
            <person name="Takami H."/>
            <person name="Noguchi H."/>
            <person name="Takaki Y."/>
            <person name="Uchiyama I."/>
            <person name="Toyoda A."/>
            <person name="Nishi S."/>
            <person name="Chee G.-J."/>
            <person name="Arai W."/>
            <person name="Nunoura T."/>
            <person name="Itoh T."/>
            <person name="Hattori M."/>
            <person name="Takai K."/>
        </authorList>
    </citation>
    <scope>NUCLEOTIDE SEQUENCE</scope>
</reference>
<evidence type="ECO:0000256" key="9">
    <source>
        <dbReference type="ARBA" id="ARBA00023136"/>
    </source>
</evidence>
<evidence type="ECO:0000313" key="12">
    <source>
        <dbReference type="EMBL" id="BAL54595.1"/>
    </source>
</evidence>
<name>H5SEK9_9ZZZZ</name>
<feature type="region of interest" description="Disordered" evidence="10">
    <location>
        <begin position="80"/>
        <end position="106"/>
    </location>
</feature>
<dbReference type="PRINTS" id="PR01651">
    <property type="entry name" value="SECGEXPORT"/>
</dbReference>
<dbReference type="GO" id="GO:0009306">
    <property type="term" value="P:protein secretion"/>
    <property type="evidence" value="ECO:0007669"/>
    <property type="project" value="InterPro"/>
</dbReference>
<sequence>MITFLVILHIIVCFALIVIVLLQKGRGAEIGAVFGGTTQTIFGGRTAATILTKITAVAAIVFMITSFMLTYHFSRKANPKSVVDVPTREQRLPTGQQVPLEGEPSK</sequence>
<proteinExistence type="inferred from homology"/>
<dbReference type="InterPro" id="IPR004692">
    <property type="entry name" value="SecG"/>
</dbReference>
<comment type="similarity">
    <text evidence="2">Belongs to the SecG family.</text>
</comment>
<evidence type="ECO:0000256" key="4">
    <source>
        <dbReference type="ARBA" id="ARBA00022475"/>
    </source>
</evidence>
<keyword evidence="9 11" id="KW-0472">Membrane</keyword>
<dbReference type="NCBIfam" id="TIGR00810">
    <property type="entry name" value="secG"/>
    <property type="match status" value="1"/>
</dbReference>
<dbReference type="GO" id="GO:0005886">
    <property type="term" value="C:plasma membrane"/>
    <property type="evidence" value="ECO:0007669"/>
    <property type="project" value="UniProtKB-SubCell"/>
</dbReference>
<comment type="subcellular location">
    <subcellularLocation>
        <location evidence="1">Cell membrane</location>
        <topology evidence="1">Multi-pass membrane protein</topology>
    </subcellularLocation>
</comment>
<evidence type="ECO:0000256" key="3">
    <source>
        <dbReference type="ARBA" id="ARBA00022448"/>
    </source>
</evidence>
<evidence type="ECO:0000256" key="7">
    <source>
        <dbReference type="ARBA" id="ARBA00022989"/>
    </source>
</evidence>
<dbReference type="AlphaFoldDB" id="H5SEK9"/>
<keyword evidence="4" id="KW-1003">Cell membrane</keyword>
<keyword evidence="5 11" id="KW-0812">Transmembrane</keyword>
<evidence type="ECO:0000256" key="5">
    <source>
        <dbReference type="ARBA" id="ARBA00022692"/>
    </source>
</evidence>
<keyword evidence="6" id="KW-0653">Protein transport</keyword>
<feature type="transmembrane region" description="Helical" evidence="11">
    <location>
        <begin position="51"/>
        <end position="71"/>
    </location>
</feature>
<accession>H5SEK9</accession>
<keyword evidence="7 11" id="KW-1133">Transmembrane helix</keyword>
<dbReference type="GO" id="GO:0015450">
    <property type="term" value="F:protein-transporting ATPase activity"/>
    <property type="evidence" value="ECO:0007669"/>
    <property type="project" value="InterPro"/>
</dbReference>
<evidence type="ECO:0000256" key="10">
    <source>
        <dbReference type="SAM" id="MobiDB-lite"/>
    </source>
</evidence>
<dbReference type="PANTHER" id="PTHR34182:SF1">
    <property type="entry name" value="PROTEIN-EXPORT MEMBRANE PROTEIN SECG"/>
    <property type="match status" value="1"/>
</dbReference>
<dbReference type="Pfam" id="PF03840">
    <property type="entry name" value="SecG"/>
    <property type="match status" value="1"/>
</dbReference>
<evidence type="ECO:0000256" key="11">
    <source>
        <dbReference type="SAM" id="Phobius"/>
    </source>
</evidence>
<reference evidence="12" key="1">
    <citation type="journal article" date="2005" name="Environ. Microbiol.">
        <title>Genetic and functional properties of uncultivated thermophilic crenarchaeotes from a subsurface gold mine as revealed by analysis of genome fragments.</title>
        <authorList>
            <person name="Nunoura T."/>
            <person name="Hirayama H."/>
            <person name="Takami H."/>
            <person name="Oida H."/>
            <person name="Nishi S."/>
            <person name="Shimamura S."/>
            <person name="Suzuki Y."/>
            <person name="Inagaki F."/>
            <person name="Takai K."/>
            <person name="Nealson K.H."/>
            <person name="Horikoshi K."/>
        </authorList>
    </citation>
    <scope>NUCLEOTIDE SEQUENCE</scope>
</reference>
<evidence type="ECO:0000256" key="8">
    <source>
        <dbReference type="ARBA" id="ARBA00023010"/>
    </source>
</evidence>
<keyword evidence="8" id="KW-0811">Translocation</keyword>
<keyword evidence="3" id="KW-0813">Transport</keyword>
<protein>
    <submittedName>
        <fullName evidence="12">Preprotein translocase subunit SecG</fullName>
    </submittedName>
</protein>
<dbReference type="EMBL" id="AP011694">
    <property type="protein sequence ID" value="BAL54595.1"/>
    <property type="molecule type" value="Genomic_DNA"/>
</dbReference>
<organism evidence="12">
    <name type="scientific">uncultured prokaryote</name>
    <dbReference type="NCBI Taxonomy" id="198431"/>
    <lineage>
        <taxon>unclassified sequences</taxon>
        <taxon>environmental samples</taxon>
    </lineage>
</organism>
<evidence type="ECO:0000256" key="6">
    <source>
        <dbReference type="ARBA" id="ARBA00022927"/>
    </source>
</evidence>